<keyword evidence="1" id="KW-0812">Transmembrane</keyword>
<dbReference type="Proteomes" id="UP000049077">
    <property type="component" value="Unassembled WGS sequence"/>
</dbReference>
<name>A0A4R2FTW4_9VIBR</name>
<evidence type="ECO:0008006" key="6">
    <source>
        <dbReference type="Google" id="ProtNLM"/>
    </source>
</evidence>
<evidence type="ECO:0000313" key="4">
    <source>
        <dbReference type="Proteomes" id="UP000049077"/>
    </source>
</evidence>
<dbReference type="AlphaFoldDB" id="A0A4R2FTW4"/>
<sequence length="155" mass="18104">MNFISEKFTPSLRLNTLDRKWHLFHYKIDCLGCCSPRVALQYLVIDETGLRFMAKVNGKSKNKGRMARVESGDGAYDTRACHAVIKIKRAIAALSASKFFVNSDFFCHLSLFTESFHFGNTKIINLSANYFYVRFIFSIFFFFYIFHKYLKLNMN</sequence>
<dbReference type="EMBL" id="CCJX01000066">
    <property type="protein sequence ID" value="CDT17545.1"/>
    <property type="molecule type" value="Genomic_DNA"/>
</dbReference>
<dbReference type="EMBL" id="CCJV01000063">
    <property type="protein sequence ID" value="CDT16170.1"/>
    <property type="molecule type" value="Genomic_DNA"/>
</dbReference>
<protein>
    <recommendedName>
        <fullName evidence="6">DDE family transposase</fullName>
    </recommendedName>
</protein>
<reference evidence="5" key="1">
    <citation type="submission" date="2014-06" db="EMBL/GenBank/DDBJ databases">
        <authorList>
            <person name="Le Roux Frederique"/>
        </authorList>
    </citation>
    <scope>NUCLEOTIDE SEQUENCE [LARGE SCALE GENOMIC DNA]</scope>
    <source>
        <strain evidence="5">J5-5</strain>
    </source>
</reference>
<comment type="caution">
    <text evidence="2">The sequence shown here is derived from an EMBL/GenBank/DDBJ whole genome shotgun (WGS) entry which is preliminary data.</text>
</comment>
<evidence type="ECO:0000313" key="2">
    <source>
        <dbReference type="EMBL" id="CDT16170.1"/>
    </source>
</evidence>
<evidence type="ECO:0000313" key="5">
    <source>
        <dbReference type="Proteomes" id="UP000049495"/>
    </source>
</evidence>
<keyword evidence="1" id="KW-1133">Transmembrane helix</keyword>
<accession>A0A4R2FTW4</accession>
<reference evidence="2 4" key="2">
    <citation type="submission" date="2014-06" db="EMBL/GenBank/DDBJ databases">
        <authorList>
            <person name="Le Roux F."/>
        </authorList>
    </citation>
    <scope>NUCLEOTIDE SEQUENCE</scope>
    <source>
        <strain evidence="3 4">J5-4</strain>
        <strain evidence="2">J5-5</strain>
    </source>
</reference>
<evidence type="ECO:0000313" key="3">
    <source>
        <dbReference type="EMBL" id="CDT17545.1"/>
    </source>
</evidence>
<keyword evidence="4" id="KW-1185">Reference proteome</keyword>
<proteinExistence type="predicted"/>
<dbReference type="Proteomes" id="UP000049495">
    <property type="component" value="Unassembled WGS sequence"/>
</dbReference>
<feature type="transmembrane region" description="Helical" evidence="1">
    <location>
        <begin position="131"/>
        <end position="150"/>
    </location>
</feature>
<gene>
    <name evidence="3" type="ORF">VCR4J5_1580006</name>
    <name evidence="2" type="ORF">VCR5J5_1550006</name>
</gene>
<keyword evidence="1" id="KW-0472">Membrane</keyword>
<evidence type="ECO:0000256" key="1">
    <source>
        <dbReference type="SAM" id="Phobius"/>
    </source>
</evidence>
<organism evidence="2 5">
    <name type="scientific">Vibrio crassostreae</name>
    <dbReference type="NCBI Taxonomy" id="246167"/>
    <lineage>
        <taxon>Bacteria</taxon>
        <taxon>Pseudomonadati</taxon>
        <taxon>Pseudomonadota</taxon>
        <taxon>Gammaproteobacteria</taxon>
        <taxon>Vibrionales</taxon>
        <taxon>Vibrionaceae</taxon>
        <taxon>Vibrio</taxon>
    </lineage>
</organism>